<proteinExistence type="predicted"/>
<accession>A0A7G5XIP9</accession>
<organism evidence="1 2">
    <name type="scientific">Lacibacter sediminis</name>
    <dbReference type="NCBI Taxonomy" id="2760713"/>
    <lineage>
        <taxon>Bacteria</taxon>
        <taxon>Pseudomonadati</taxon>
        <taxon>Bacteroidota</taxon>
        <taxon>Chitinophagia</taxon>
        <taxon>Chitinophagales</taxon>
        <taxon>Chitinophagaceae</taxon>
        <taxon>Lacibacter</taxon>
    </lineage>
</organism>
<evidence type="ECO:0000313" key="2">
    <source>
        <dbReference type="Proteomes" id="UP000515344"/>
    </source>
</evidence>
<protein>
    <submittedName>
        <fullName evidence="1">Uncharacterized protein</fullName>
    </submittedName>
</protein>
<dbReference type="EMBL" id="CP060007">
    <property type="protein sequence ID" value="QNA45352.1"/>
    <property type="molecule type" value="Genomic_DNA"/>
</dbReference>
<reference evidence="2" key="1">
    <citation type="submission" date="2020-08" db="EMBL/GenBank/DDBJ databases">
        <title>Lacibacter sp. S13-6-6 genome sequencing.</title>
        <authorList>
            <person name="Jin L."/>
        </authorList>
    </citation>
    <scope>NUCLEOTIDE SEQUENCE [LARGE SCALE GENOMIC DNA]</scope>
    <source>
        <strain evidence="2">S13-6-6</strain>
    </source>
</reference>
<sequence length="356" mass="39290">MKHIVITKQTIKVVAVIMVSVLMLSCKRQADPAPASRTQTDFISFNTNGQTLSTFIHPTTRQVRLEIGHDVDITRLVANFKLPDGATVKINGVTQTSGTSTVNFSNPVIYQVANQSGDTTNWEVSVIPVRCKILIDASHDGGVWWFPQSELTGFDTAKPHQGKAFADILRKKGFAVSELGRGKELTEEMFFGHYIVIRAGIFGSYTSKELDVYTKLLERGMNLVYFTEYKRGNSSSDGLGNLLGLKFEGIAKGVISTFTPHEITANLDSVPYAVGSVITNATQNTNIQILGWLGKNDYADLNDNGVKDNNEPVAPPVMGILNYPKSKVFFMGDVNTLEFQPQPFIDNLIKWMGHCF</sequence>
<dbReference type="PROSITE" id="PS51257">
    <property type="entry name" value="PROKAR_LIPOPROTEIN"/>
    <property type="match status" value="1"/>
</dbReference>
<dbReference type="KEGG" id="lacs:H4075_03900"/>
<gene>
    <name evidence="1" type="ORF">H4075_03900</name>
</gene>
<dbReference type="Proteomes" id="UP000515344">
    <property type="component" value="Chromosome"/>
</dbReference>
<dbReference type="Gene3D" id="2.60.40.2340">
    <property type="match status" value="1"/>
</dbReference>
<evidence type="ECO:0000313" key="1">
    <source>
        <dbReference type="EMBL" id="QNA45352.1"/>
    </source>
</evidence>
<dbReference type="AlphaFoldDB" id="A0A7G5XIP9"/>
<dbReference type="RefSeq" id="WP_182804328.1">
    <property type="nucleotide sequence ID" value="NZ_CP060007.1"/>
</dbReference>
<name>A0A7G5XIP9_9BACT</name>
<keyword evidence="2" id="KW-1185">Reference proteome</keyword>